<feature type="transmembrane region" description="Helical" evidence="1">
    <location>
        <begin position="6"/>
        <end position="24"/>
    </location>
</feature>
<organism evidence="2">
    <name type="scientific">Rhizophora mucronata</name>
    <name type="common">Asiatic mangrove</name>
    <dbReference type="NCBI Taxonomy" id="61149"/>
    <lineage>
        <taxon>Eukaryota</taxon>
        <taxon>Viridiplantae</taxon>
        <taxon>Streptophyta</taxon>
        <taxon>Embryophyta</taxon>
        <taxon>Tracheophyta</taxon>
        <taxon>Spermatophyta</taxon>
        <taxon>Magnoliopsida</taxon>
        <taxon>eudicotyledons</taxon>
        <taxon>Gunneridae</taxon>
        <taxon>Pentapetalae</taxon>
        <taxon>rosids</taxon>
        <taxon>fabids</taxon>
        <taxon>Malpighiales</taxon>
        <taxon>Rhizophoraceae</taxon>
        <taxon>Rhizophora</taxon>
    </lineage>
</organism>
<reference evidence="2" key="1">
    <citation type="submission" date="2018-02" db="EMBL/GenBank/DDBJ databases">
        <title>Rhizophora mucronata_Transcriptome.</title>
        <authorList>
            <person name="Meera S.P."/>
            <person name="Sreeshan A."/>
            <person name="Augustine A."/>
        </authorList>
    </citation>
    <scope>NUCLEOTIDE SEQUENCE</scope>
    <source>
        <tissue evidence="2">Leaf</tissue>
    </source>
</reference>
<accession>A0A2P2P792</accession>
<keyword evidence="1" id="KW-0812">Transmembrane</keyword>
<proteinExistence type="predicted"/>
<dbReference type="AlphaFoldDB" id="A0A2P2P792"/>
<evidence type="ECO:0000256" key="1">
    <source>
        <dbReference type="SAM" id="Phobius"/>
    </source>
</evidence>
<name>A0A2P2P792_RHIMU</name>
<dbReference type="EMBL" id="GGEC01069997">
    <property type="protein sequence ID" value="MBX50481.1"/>
    <property type="molecule type" value="Transcribed_RNA"/>
</dbReference>
<sequence>MPLKIVSQVLILSFFVVLSLYALWGQTIYFGIRESV</sequence>
<keyword evidence="1" id="KW-1133">Transmembrane helix</keyword>
<protein>
    <submittedName>
        <fullName evidence="2">Uncharacterized protein</fullName>
    </submittedName>
</protein>
<keyword evidence="1" id="KW-0472">Membrane</keyword>
<evidence type="ECO:0000313" key="2">
    <source>
        <dbReference type="EMBL" id="MBX50481.1"/>
    </source>
</evidence>